<gene>
    <name evidence="2" type="ORF">A3207_05045</name>
</gene>
<sequence length="134" mass="15738">MREDRPFYKLNTFVEDPRAKIITGPRRLSKTKLLDEIELKIREMCPSSNIIRINNQECTESNLKDQDEALRIIYSGLKKEQRNYILIDEANTTFNWEAIAEKIISEGVYEIEVYCGQDLCHQVPACIKWINKEV</sequence>
<evidence type="ECO:0000313" key="2">
    <source>
        <dbReference type="EMBL" id="TQS81240.1"/>
    </source>
</evidence>
<dbReference type="Proteomes" id="UP000752814">
    <property type="component" value="Unassembled WGS sequence"/>
</dbReference>
<evidence type="ECO:0000313" key="3">
    <source>
        <dbReference type="Proteomes" id="UP000752814"/>
    </source>
</evidence>
<feature type="domain" description="AAA" evidence="1">
    <location>
        <begin position="18"/>
        <end position="107"/>
    </location>
</feature>
<evidence type="ECO:0000259" key="1">
    <source>
        <dbReference type="Pfam" id="PF13173"/>
    </source>
</evidence>
<accession>A0A8J8TDY7</accession>
<dbReference type="Pfam" id="PF13173">
    <property type="entry name" value="AAA_14"/>
    <property type="match status" value="1"/>
</dbReference>
<organism evidence="2 3">
    <name type="scientific">Candidatus Methanomassiliicoccus intestinalis</name>
    <dbReference type="NCBI Taxonomy" id="1406512"/>
    <lineage>
        <taxon>Archaea</taxon>
        <taxon>Methanobacteriati</taxon>
        <taxon>Thermoplasmatota</taxon>
        <taxon>Thermoplasmata</taxon>
        <taxon>Methanomassiliicoccales</taxon>
        <taxon>Methanomassiliicoccaceae</taxon>
        <taxon>Methanomassiliicoccus</taxon>
    </lineage>
</organism>
<reference evidence="2" key="1">
    <citation type="submission" date="2016-03" db="EMBL/GenBank/DDBJ databases">
        <authorList>
            <person name="Borrel G."/>
            <person name="Mccann A."/>
            <person name="O'Toole P.W."/>
        </authorList>
    </citation>
    <scope>NUCLEOTIDE SEQUENCE</scope>
    <source>
        <strain evidence="2">183</strain>
    </source>
</reference>
<protein>
    <recommendedName>
        <fullName evidence="1">AAA domain-containing protein</fullName>
    </recommendedName>
</protein>
<name>A0A8J8TDY7_9ARCH</name>
<dbReference type="RefSeq" id="WP_400195106.1">
    <property type="nucleotide sequence ID" value="NZ_CAYAYE010000021.1"/>
</dbReference>
<dbReference type="InterPro" id="IPR041682">
    <property type="entry name" value="AAA_14"/>
</dbReference>
<proteinExistence type="predicted"/>
<dbReference type="EMBL" id="LVVT01000024">
    <property type="protein sequence ID" value="TQS81240.1"/>
    <property type="molecule type" value="Genomic_DNA"/>
</dbReference>
<dbReference type="AlphaFoldDB" id="A0A8J8TDY7"/>
<comment type="caution">
    <text evidence="2">The sequence shown here is derived from an EMBL/GenBank/DDBJ whole genome shotgun (WGS) entry which is preliminary data.</text>
</comment>